<keyword evidence="7 8" id="KW-0472">Membrane</keyword>
<dbReference type="InterPro" id="IPR039528">
    <property type="entry name" value="DPM1-like"/>
</dbReference>
<feature type="transmembrane region" description="Helical" evidence="8">
    <location>
        <begin position="341"/>
        <end position="360"/>
    </location>
</feature>
<evidence type="ECO:0000256" key="7">
    <source>
        <dbReference type="ARBA" id="ARBA00023136"/>
    </source>
</evidence>
<reference evidence="11 12" key="1">
    <citation type="journal article" date="2016" name="Nat. Commun.">
        <title>Thousands of microbial genomes shed light on interconnected biogeochemical processes in an aquifer system.</title>
        <authorList>
            <person name="Anantharaman K."/>
            <person name="Brown C.T."/>
            <person name="Hug L.A."/>
            <person name="Sharon I."/>
            <person name="Castelle C.J."/>
            <person name="Probst A.J."/>
            <person name="Thomas B.C."/>
            <person name="Singh A."/>
            <person name="Wilkins M.J."/>
            <person name="Karaoz U."/>
            <person name="Brodie E.L."/>
            <person name="Williams K.H."/>
            <person name="Hubbard S.S."/>
            <person name="Banfield J.F."/>
        </authorList>
    </citation>
    <scope>NUCLEOTIDE SEQUENCE [LARGE SCALE GENOMIC DNA]</scope>
</reference>
<gene>
    <name evidence="11" type="ORF">A2866_00455</name>
</gene>
<organism evidence="11 12">
    <name type="scientific">Candidatus Roizmanbacteria bacterium RIFCSPHIGHO2_01_FULL_39_8</name>
    <dbReference type="NCBI Taxonomy" id="1802033"/>
    <lineage>
        <taxon>Bacteria</taxon>
        <taxon>Candidatus Roizmaniibacteriota</taxon>
    </lineage>
</organism>
<evidence type="ECO:0000256" key="2">
    <source>
        <dbReference type="ARBA" id="ARBA00006739"/>
    </source>
</evidence>
<dbReference type="GO" id="GO:0016020">
    <property type="term" value="C:membrane"/>
    <property type="evidence" value="ECO:0007669"/>
    <property type="project" value="UniProtKB-SubCell"/>
</dbReference>
<keyword evidence="6 8" id="KW-1133">Transmembrane helix</keyword>
<comment type="similarity">
    <text evidence="2">Belongs to the glycosyltransferase 2 family.</text>
</comment>
<keyword evidence="3" id="KW-0328">Glycosyltransferase</keyword>
<name>A0A1F7GG57_9BACT</name>
<evidence type="ECO:0000313" key="12">
    <source>
        <dbReference type="Proteomes" id="UP000177026"/>
    </source>
</evidence>
<dbReference type="Pfam" id="PF00535">
    <property type="entry name" value="Glycos_transf_2"/>
    <property type="match status" value="1"/>
</dbReference>
<comment type="subcellular location">
    <subcellularLocation>
        <location evidence="1">Membrane</location>
        <topology evidence="1">Multi-pass membrane protein</topology>
    </subcellularLocation>
</comment>
<proteinExistence type="inferred from homology"/>
<protein>
    <recommendedName>
        <fullName evidence="13">Glycosyltransferase 2-like domain-containing protein</fullName>
    </recommendedName>
</protein>
<dbReference type="FunFam" id="3.90.550.10:FF:000122">
    <property type="entry name" value="Dolichol-phosphate mannosyltransferase subunit 1"/>
    <property type="match status" value="1"/>
</dbReference>
<evidence type="ECO:0000256" key="8">
    <source>
        <dbReference type="SAM" id="Phobius"/>
    </source>
</evidence>
<evidence type="ECO:0000256" key="1">
    <source>
        <dbReference type="ARBA" id="ARBA00004141"/>
    </source>
</evidence>
<dbReference type="PANTHER" id="PTHR43398">
    <property type="entry name" value="DOLICHOL-PHOSPHATE MANNOSYLTRANSFERASE SUBUNIT 1"/>
    <property type="match status" value="1"/>
</dbReference>
<sequence>MRKLVVILPTYNEEKNILRLIEGIFANEKKLPNWEIHVIVVDSNSPDQTQSIVLALIEKYPKLHLLRTKKEGLGKAYVQGFTSALERLNPYLIFEMDADMSHNPKEIPHFVHKIEQGADFVIGSRYMKGGSIPKNWPIQRKIYSTAANLYVRFAFMKLRITDWTSGYRAIKSWLIKNAISQVKDYSGYVFQVALLDFAVKNKSHIEEVPIQFVDRIHGKSKINSFQYIIQTLFYVLFHSSFIKYAMVGLIGFTIDFGISYIGIEKLALQVWIATLISTEISIISNFFLNNFWSFSHKKLDHSMKSYVPNFLKFNLVSSGSIVIQTVGVQLLTMFFGRKFWYIYKVCIIAFIIIPYSYILYNKFIWKDR</sequence>
<evidence type="ECO:0000256" key="3">
    <source>
        <dbReference type="ARBA" id="ARBA00022676"/>
    </source>
</evidence>
<accession>A0A1F7GG57</accession>
<keyword evidence="5 8" id="KW-0812">Transmembrane</keyword>
<evidence type="ECO:0000313" key="11">
    <source>
        <dbReference type="EMBL" id="OGK17873.1"/>
    </source>
</evidence>
<evidence type="ECO:0000259" key="9">
    <source>
        <dbReference type="Pfam" id="PF00535"/>
    </source>
</evidence>
<evidence type="ECO:0000256" key="6">
    <source>
        <dbReference type="ARBA" id="ARBA00022989"/>
    </source>
</evidence>
<feature type="domain" description="Glycosyltransferase 2-like" evidence="9">
    <location>
        <begin position="6"/>
        <end position="164"/>
    </location>
</feature>
<evidence type="ECO:0000256" key="5">
    <source>
        <dbReference type="ARBA" id="ARBA00022692"/>
    </source>
</evidence>
<dbReference type="GO" id="GO:0004582">
    <property type="term" value="F:dolichyl-phosphate beta-D-mannosyltransferase activity"/>
    <property type="evidence" value="ECO:0007669"/>
    <property type="project" value="InterPro"/>
</dbReference>
<dbReference type="PANTHER" id="PTHR43398:SF1">
    <property type="entry name" value="DOLICHOL-PHOSPHATE MANNOSYLTRANSFERASE SUBUNIT 1"/>
    <property type="match status" value="1"/>
</dbReference>
<evidence type="ECO:0000259" key="10">
    <source>
        <dbReference type="Pfam" id="PF04138"/>
    </source>
</evidence>
<comment type="caution">
    <text evidence="11">The sequence shown here is derived from an EMBL/GenBank/DDBJ whole genome shotgun (WGS) entry which is preliminary data.</text>
</comment>
<dbReference type="Pfam" id="PF04138">
    <property type="entry name" value="GtrA_DPMS_TM"/>
    <property type="match status" value="1"/>
</dbReference>
<dbReference type="Gene3D" id="3.90.550.10">
    <property type="entry name" value="Spore Coat Polysaccharide Biosynthesis Protein SpsA, Chain A"/>
    <property type="match status" value="1"/>
</dbReference>
<evidence type="ECO:0008006" key="13">
    <source>
        <dbReference type="Google" id="ProtNLM"/>
    </source>
</evidence>
<dbReference type="InterPro" id="IPR007267">
    <property type="entry name" value="GtrA_DPMS_TM"/>
</dbReference>
<dbReference type="EMBL" id="MFZI01000077">
    <property type="protein sequence ID" value="OGK17873.1"/>
    <property type="molecule type" value="Genomic_DNA"/>
</dbReference>
<dbReference type="CDD" id="cd06442">
    <property type="entry name" value="DPM1_like"/>
    <property type="match status" value="1"/>
</dbReference>
<dbReference type="GO" id="GO:0000271">
    <property type="term" value="P:polysaccharide biosynthetic process"/>
    <property type="evidence" value="ECO:0007669"/>
    <property type="project" value="InterPro"/>
</dbReference>
<dbReference type="Proteomes" id="UP000177026">
    <property type="component" value="Unassembled WGS sequence"/>
</dbReference>
<feature type="domain" description="GtrA/DPMS transmembrane" evidence="10">
    <location>
        <begin position="243"/>
        <end position="365"/>
    </location>
</feature>
<feature type="transmembrane region" description="Helical" evidence="8">
    <location>
        <begin position="313"/>
        <end position="335"/>
    </location>
</feature>
<dbReference type="InterPro" id="IPR029044">
    <property type="entry name" value="Nucleotide-diphossugar_trans"/>
</dbReference>
<dbReference type="GO" id="GO:0009247">
    <property type="term" value="P:glycolipid biosynthetic process"/>
    <property type="evidence" value="ECO:0007669"/>
    <property type="project" value="TreeGrafter"/>
</dbReference>
<dbReference type="InterPro" id="IPR001173">
    <property type="entry name" value="Glyco_trans_2-like"/>
</dbReference>
<keyword evidence="4" id="KW-0808">Transferase</keyword>
<feature type="transmembrane region" description="Helical" evidence="8">
    <location>
        <begin position="269"/>
        <end position="292"/>
    </location>
</feature>
<dbReference type="SUPFAM" id="SSF53448">
    <property type="entry name" value="Nucleotide-diphospho-sugar transferases"/>
    <property type="match status" value="1"/>
</dbReference>
<evidence type="ECO:0000256" key="4">
    <source>
        <dbReference type="ARBA" id="ARBA00022679"/>
    </source>
</evidence>
<dbReference type="AlphaFoldDB" id="A0A1F7GG57"/>
<feature type="transmembrane region" description="Helical" evidence="8">
    <location>
        <begin position="241"/>
        <end position="263"/>
    </location>
</feature>